<dbReference type="AlphaFoldDB" id="A0A0L6VIB9"/>
<gene>
    <name evidence="2" type="ORF">VP01_1540g4</name>
</gene>
<dbReference type="OrthoDB" id="3056461at2759"/>
<comment type="caution">
    <text evidence="2">The sequence shown here is derived from an EMBL/GenBank/DDBJ whole genome shotgun (WGS) entry which is preliminary data.</text>
</comment>
<name>A0A0L6VIB9_9BASI</name>
<accession>A0A0L6VIB9</accession>
<protein>
    <submittedName>
        <fullName evidence="2">Uncharacterized protein</fullName>
    </submittedName>
</protein>
<organism evidence="2 3">
    <name type="scientific">Puccinia sorghi</name>
    <dbReference type="NCBI Taxonomy" id="27349"/>
    <lineage>
        <taxon>Eukaryota</taxon>
        <taxon>Fungi</taxon>
        <taxon>Dikarya</taxon>
        <taxon>Basidiomycota</taxon>
        <taxon>Pucciniomycotina</taxon>
        <taxon>Pucciniomycetes</taxon>
        <taxon>Pucciniales</taxon>
        <taxon>Pucciniaceae</taxon>
        <taxon>Puccinia</taxon>
    </lineage>
</organism>
<dbReference type="Proteomes" id="UP000037035">
    <property type="component" value="Unassembled WGS sequence"/>
</dbReference>
<dbReference type="EMBL" id="LAVV01006009">
    <property type="protein sequence ID" value="KNZ60531.1"/>
    <property type="molecule type" value="Genomic_DNA"/>
</dbReference>
<evidence type="ECO:0000256" key="1">
    <source>
        <dbReference type="SAM" id="MobiDB-lite"/>
    </source>
</evidence>
<feature type="region of interest" description="Disordered" evidence="1">
    <location>
        <begin position="310"/>
        <end position="380"/>
    </location>
</feature>
<feature type="compositionally biased region" description="Acidic residues" evidence="1">
    <location>
        <begin position="339"/>
        <end position="357"/>
    </location>
</feature>
<dbReference type="VEuPathDB" id="FungiDB:VP01_1540g4"/>
<evidence type="ECO:0000313" key="3">
    <source>
        <dbReference type="Proteomes" id="UP000037035"/>
    </source>
</evidence>
<reference evidence="2 3" key="1">
    <citation type="submission" date="2015-08" db="EMBL/GenBank/DDBJ databases">
        <title>Next Generation Sequencing and Analysis of the Genome of Puccinia sorghi L Schw, the Causal Agent of Maize Common Rust.</title>
        <authorList>
            <person name="Rochi L."/>
            <person name="Burguener G."/>
            <person name="Darino M."/>
            <person name="Turjanski A."/>
            <person name="Kreff E."/>
            <person name="Dieguez M.J."/>
            <person name="Sacco F."/>
        </authorList>
    </citation>
    <scope>NUCLEOTIDE SEQUENCE [LARGE SCALE GENOMIC DNA]</scope>
    <source>
        <strain evidence="2 3">RO10H11247</strain>
    </source>
</reference>
<keyword evidence="3" id="KW-1185">Reference proteome</keyword>
<feature type="compositionally biased region" description="Acidic residues" evidence="1">
    <location>
        <begin position="365"/>
        <end position="375"/>
    </location>
</feature>
<proteinExistence type="predicted"/>
<sequence>MSSDANIQALVSTLDELISKLLSKVGLNDDTPNLTNSVSPNQAKSQVNPHLATEDSYYPTEALWHSQTCLSYGQSPTDDDSEHARSLFLPNFYSPNLIFKLIHAFQDALYVHIKIIWNLLDQKEIPGPPHPRTLTKLNSLFSDAEQIASSAKNLEGVSLIPVKDIVTLKSLQLGRQKIGKVIINLDDFFVDYTQATLASLGLRIWGPNLDDLPQSLYKKACRQATLKYLRQAPAGGCIYLYEHQQEIHNRLISTYNHCVHFLPQQQDKREKKQVGKFCKEQDHKVIGGARDQFGFAQKLPKKYQKIISNVKEEEDTSSTNDDSSYAGEEIDLNNTSGDSEPDDNNYEDEENLDDALDAYEYMVYNEDEGENDDDNDGKMGLKQRYNAMMLNEKSDW</sequence>
<evidence type="ECO:0000313" key="2">
    <source>
        <dbReference type="EMBL" id="KNZ60531.1"/>
    </source>
</evidence>